<dbReference type="GO" id="GO:0005829">
    <property type="term" value="C:cytosol"/>
    <property type="evidence" value="ECO:0007669"/>
    <property type="project" value="UniProtKB-ARBA"/>
</dbReference>
<evidence type="ECO:0000256" key="3">
    <source>
        <dbReference type="ARBA" id="ARBA00022723"/>
    </source>
</evidence>
<protein>
    <recommendedName>
        <fullName evidence="8">oligopeptidase A</fullName>
        <ecNumber evidence="8">3.4.24.70</ecNumber>
    </recommendedName>
</protein>
<sequence>MKVSPIALAFTVLASRNAHPIRAFSNAAKNALLHQSSSTATHSAASSPSHAASIVASRVNMSSAVEAASVTSSVASSNPLLECTDLPKFTAIEPSQLTPAIGSILEKLEADFAALEAKLVEGVNEKVIMRYDDVLPVVERMQHPLGYAWGIASHLNGVKNGDELRAAYEENQPKIVNANMKFSQSKPLYDALLAVQRGWEGTEDGECKDDDVDDFATAQRRRAIENAIRSMKLGGVGFEEGSAEQIRYKEIKMRQAELSTAFSNNVLDATKAFGLVVTSPEDVDGVPESARAMWAQAYRQDAIKECKDDDEKKRALEDAKIDASSGPWRITLDGPSYIAAMQHLPNRALRKEVYMGYMTRASEFTADILERMDEEKRKKDAIVDEKEEKKDKPGKNNVPIIKEILKNKKELAGLLGYSNYAEMSLASKMAPSVTSVADLSNLILEKALPAAERELAAATALAREQGGDEYSETNLEKLMPWDTSFWIERLKEKTFELKEEELRPYFALDAVLEGMFKLIERIFDIEVRDASGKAEVWHPDVQFFELYDKGSGEHVASFFLDPYSRPADKRGGAWMADCLGKSEALGINVPVAYLTCNGSPPVGDKPSLMTFREVETLFHETGHGLQHMLTRATVGDVAGINGVEWDAVELPSQFMENWCYDKPTVYGFAKHYETGEPLPDEMFEKLLQQKTFGAGMMACRQLLFGMLDMELHSKFDPDGDETIFDVHRRIADIFTPYSKPVDEDRFLCGFSHIFAGGYSAGYYSYKWAEVMSADAFGAFEEVGLDNEDAIREVGRKFRDTVLSLGGGVAPMDVFKRFRGREPSPEALLRHNGLA</sequence>
<dbReference type="Gene3D" id="1.10.1370.40">
    <property type="match status" value="1"/>
</dbReference>
<dbReference type="CDD" id="cd06456">
    <property type="entry name" value="M3A_DCP"/>
    <property type="match status" value="1"/>
</dbReference>
<dbReference type="Pfam" id="PF01432">
    <property type="entry name" value="Peptidase_M3"/>
    <property type="match status" value="1"/>
</dbReference>
<dbReference type="PANTHER" id="PTHR11804">
    <property type="entry name" value="PROTEASE M3 THIMET OLIGOPEPTIDASE-RELATED"/>
    <property type="match status" value="1"/>
</dbReference>
<evidence type="ECO:0000256" key="2">
    <source>
        <dbReference type="ARBA" id="ARBA00022670"/>
    </source>
</evidence>
<dbReference type="InterPro" id="IPR024079">
    <property type="entry name" value="MetalloPept_cat_dom_sf"/>
</dbReference>
<evidence type="ECO:0000256" key="5">
    <source>
        <dbReference type="ARBA" id="ARBA00022833"/>
    </source>
</evidence>
<comment type="similarity">
    <text evidence="1 9">Belongs to the peptidase M3 family.</text>
</comment>
<evidence type="ECO:0000256" key="9">
    <source>
        <dbReference type="RuleBase" id="RU003435"/>
    </source>
</evidence>
<accession>A0ABD3SPZ5</accession>
<keyword evidence="3 9" id="KW-0479">Metal-binding</keyword>
<keyword evidence="2 9" id="KW-0645">Protease</keyword>
<keyword evidence="13" id="KW-1185">Reference proteome</keyword>
<dbReference type="GO" id="GO:0046872">
    <property type="term" value="F:metal ion binding"/>
    <property type="evidence" value="ECO:0007669"/>
    <property type="project" value="UniProtKB-UniRule"/>
</dbReference>
<dbReference type="AlphaFoldDB" id="A0ABD3SPZ5"/>
<evidence type="ECO:0000313" key="13">
    <source>
        <dbReference type="Proteomes" id="UP001530377"/>
    </source>
</evidence>
<dbReference type="EC" id="3.4.24.70" evidence="8"/>
<dbReference type="PANTHER" id="PTHR11804:SF83">
    <property type="entry name" value="LD37516P"/>
    <property type="match status" value="1"/>
</dbReference>
<dbReference type="Gene3D" id="1.10.1370.10">
    <property type="entry name" value="Neurolysin, domain 3"/>
    <property type="match status" value="1"/>
</dbReference>
<dbReference type="InterPro" id="IPR045090">
    <property type="entry name" value="Pept_M3A_M3B"/>
</dbReference>
<keyword evidence="6 9" id="KW-0482">Metalloprotease</keyword>
<dbReference type="InterPro" id="IPR024077">
    <property type="entry name" value="Neurolysin/TOP_dom2"/>
</dbReference>
<evidence type="ECO:0000256" key="7">
    <source>
        <dbReference type="ARBA" id="ARBA00024603"/>
    </source>
</evidence>
<comment type="caution">
    <text evidence="12">The sequence shown here is derived from an EMBL/GenBank/DDBJ whole genome shotgun (WGS) entry which is preliminary data.</text>
</comment>
<feature type="domain" description="Oligopeptidase A N-terminal" evidence="11">
    <location>
        <begin position="103"/>
        <end position="240"/>
    </location>
</feature>
<evidence type="ECO:0000256" key="4">
    <source>
        <dbReference type="ARBA" id="ARBA00022801"/>
    </source>
</evidence>
<keyword evidence="4 9" id="KW-0378">Hydrolase</keyword>
<dbReference type="FunFam" id="3.40.390.10:FF:000009">
    <property type="entry name" value="Oligopeptidase A"/>
    <property type="match status" value="1"/>
</dbReference>
<dbReference type="Proteomes" id="UP001530377">
    <property type="component" value="Unassembled WGS sequence"/>
</dbReference>
<dbReference type="GO" id="GO:0006508">
    <property type="term" value="P:proteolysis"/>
    <property type="evidence" value="ECO:0007669"/>
    <property type="project" value="UniProtKB-KW"/>
</dbReference>
<proteinExistence type="inferred from homology"/>
<keyword evidence="5 9" id="KW-0862">Zinc</keyword>
<evidence type="ECO:0000256" key="1">
    <source>
        <dbReference type="ARBA" id="ARBA00006040"/>
    </source>
</evidence>
<evidence type="ECO:0000256" key="6">
    <source>
        <dbReference type="ARBA" id="ARBA00023049"/>
    </source>
</evidence>
<dbReference type="Pfam" id="PF19310">
    <property type="entry name" value="TOP_N"/>
    <property type="match status" value="1"/>
</dbReference>
<reference evidence="12 13" key="1">
    <citation type="submission" date="2024-10" db="EMBL/GenBank/DDBJ databases">
        <title>Updated reference genomes for cyclostephanoid diatoms.</title>
        <authorList>
            <person name="Roberts W.R."/>
            <person name="Alverson A.J."/>
        </authorList>
    </citation>
    <scope>NUCLEOTIDE SEQUENCE [LARGE SCALE GENOMIC DNA]</scope>
    <source>
        <strain evidence="12 13">AJA228-03</strain>
    </source>
</reference>
<comment type="catalytic activity">
    <reaction evidence="7">
        <text>Hydrolysis of oligopeptides, with broad specificity. Gly or Ala commonly occur as P1 or P1' residues, but more distant residues are also important, as is shown by the fact that Z-Gly-Pro-Gly-|-Gly-Pro-Ala is cleaved, but not Z-(Gly)(5).</text>
        <dbReference type="EC" id="3.4.24.70"/>
    </reaction>
</comment>
<dbReference type="SUPFAM" id="SSF55486">
    <property type="entry name" value="Metalloproteases ('zincins'), catalytic domain"/>
    <property type="match status" value="1"/>
</dbReference>
<dbReference type="Gene3D" id="3.40.390.10">
    <property type="entry name" value="Collagenase (Catalytic Domain)"/>
    <property type="match status" value="1"/>
</dbReference>
<evidence type="ECO:0000313" key="12">
    <source>
        <dbReference type="EMBL" id="KAL3826649.1"/>
    </source>
</evidence>
<evidence type="ECO:0000259" key="10">
    <source>
        <dbReference type="Pfam" id="PF01432"/>
    </source>
</evidence>
<gene>
    <name evidence="12" type="ORF">ACHAXA_009090</name>
</gene>
<dbReference type="GO" id="GO:0004222">
    <property type="term" value="F:metalloendopeptidase activity"/>
    <property type="evidence" value="ECO:0007669"/>
    <property type="project" value="UniProtKB-EC"/>
</dbReference>
<dbReference type="InterPro" id="IPR034005">
    <property type="entry name" value="M3A_DCP"/>
</dbReference>
<comment type="cofactor">
    <cofactor evidence="9">
        <name>Zn(2+)</name>
        <dbReference type="ChEBI" id="CHEBI:29105"/>
    </cofactor>
    <text evidence="9">Binds 1 zinc ion.</text>
</comment>
<name>A0ABD3SPZ5_9STRA</name>
<evidence type="ECO:0000256" key="8">
    <source>
        <dbReference type="ARBA" id="ARBA00026100"/>
    </source>
</evidence>
<evidence type="ECO:0000259" key="11">
    <source>
        <dbReference type="Pfam" id="PF19310"/>
    </source>
</evidence>
<dbReference type="InterPro" id="IPR045666">
    <property type="entry name" value="OpdA_N"/>
</dbReference>
<dbReference type="EMBL" id="JALLPB020000017">
    <property type="protein sequence ID" value="KAL3826649.1"/>
    <property type="molecule type" value="Genomic_DNA"/>
</dbReference>
<dbReference type="InterPro" id="IPR001567">
    <property type="entry name" value="Pept_M3A_M3B_dom"/>
</dbReference>
<feature type="domain" description="Peptidase M3A/M3B catalytic" evidence="10">
    <location>
        <begin position="372"/>
        <end position="832"/>
    </location>
</feature>
<organism evidence="12 13">
    <name type="scientific">Cyclostephanos tholiformis</name>
    <dbReference type="NCBI Taxonomy" id="382380"/>
    <lineage>
        <taxon>Eukaryota</taxon>
        <taxon>Sar</taxon>
        <taxon>Stramenopiles</taxon>
        <taxon>Ochrophyta</taxon>
        <taxon>Bacillariophyta</taxon>
        <taxon>Coscinodiscophyceae</taxon>
        <taxon>Thalassiosirophycidae</taxon>
        <taxon>Stephanodiscales</taxon>
        <taxon>Stephanodiscaceae</taxon>
        <taxon>Cyclostephanos</taxon>
    </lineage>
</organism>